<dbReference type="Pfam" id="PF00176">
    <property type="entry name" value="SNF2-rel_dom"/>
    <property type="match status" value="1"/>
</dbReference>
<accession>D7LJI4</accession>
<dbReference type="HOGENOM" id="CLU_004404_1_3_1"/>
<evidence type="ECO:0000256" key="4">
    <source>
        <dbReference type="ARBA" id="ARBA00022806"/>
    </source>
</evidence>
<protein>
    <recommendedName>
        <fullName evidence="11">SNF2 N-terminal domain-containing protein</fullName>
    </recommendedName>
</protein>
<evidence type="ECO:0000256" key="3">
    <source>
        <dbReference type="ARBA" id="ARBA00022801"/>
    </source>
</evidence>
<dbReference type="PANTHER" id="PTHR45821:SF1">
    <property type="entry name" value="ATP-DEPENDENT HELICASE FAMILY PROTEIN-RELATED"/>
    <property type="match status" value="1"/>
</dbReference>
<evidence type="ECO:0000256" key="2">
    <source>
        <dbReference type="ARBA" id="ARBA00022741"/>
    </source>
</evidence>
<dbReference type="Proteomes" id="UP000008694">
    <property type="component" value="Unassembled WGS sequence"/>
</dbReference>
<evidence type="ECO:0000256" key="5">
    <source>
        <dbReference type="ARBA" id="ARBA00022840"/>
    </source>
</evidence>
<evidence type="ECO:0000313" key="10">
    <source>
        <dbReference type="Proteomes" id="UP000008694"/>
    </source>
</evidence>
<evidence type="ECO:0000259" key="7">
    <source>
        <dbReference type="Pfam" id="PF00176"/>
    </source>
</evidence>
<gene>
    <name evidence="9" type="ORF">ARALYDRAFT_344097</name>
</gene>
<keyword evidence="4" id="KW-0347">Helicase</keyword>
<evidence type="ECO:0000313" key="9">
    <source>
        <dbReference type="EMBL" id="EFH55076.1"/>
    </source>
</evidence>
<dbReference type="InterPro" id="IPR027417">
    <property type="entry name" value="P-loop_NTPase"/>
</dbReference>
<dbReference type="Gene3D" id="3.40.50.300">
    <property type="entry name" value="P-loop containing nucleotide triphosphate hydrolases"/>
    <property type="match status" value="1"/>
</dbReference>
<dbReference type="STRING" id="81972.D7LJI4"/>
<name>D7LJI4_ARALL</name>
<keyword evidence="3" id="KW-0378">Hydrolase</keyword>
<feature type="domain" description="Helicase C-terminal" evidence="8">
    <location>
        <begin position="575"/>
        <end position="674"/>
    </location>
</feature>
<keyword evidence="6" id="KW-0539">Nucleus</keyword>
<evidence type="ECO:0000259" key="8">
    <source>
        <dbReference type="Pfam" id="PF00271"/>
    </source>
</evidence>
<dbReference type="AlphaFoldDB" id="D7LJI4"/>
<dbReference type="GO" id="GO:0016787">
    <property type="term" value="F:hydrolase activity"/>
    <property type="evidence" value="ECO:0007669"/>
    <property type="project" value="UniProtKB-KW"/>
</dbReference>
<dbReference type="InterPro" id="IPR000330">
    <property type="entry name" value="SNF2_N"/>
</dbReference>
<evidence type="ECO:0000256" key="1">
    <source>
        <dbReference type="ARBA" id="ARBA00004123"/>
    </source>
</evidence>
<dbReference type="InterPro" id="IPR044567">
    <property type="entry name" value="CLSY/DRD1"/>
</dbReference>
<evidence type="ECO:0000256" key="6">
    <source>
        <dbReference type="ARBA" id="ARBA00023242"/>
    </source>
</evidence>
<comment type="subcellular location">
    <subcellularLocation>
        <location evidence="1">Nucleus</location>
    </subcellularLocation>
</comment>
<dbReference type="GO" id="GO:0080188">
    <property type="term" value="P:gene silencing by siRNA-directed DNA methylation"/>
    <property type="evidence" value="ECO:0007669"/>
    <property type="project" value="InterPro"/>
</dbReference>
<keyword evidence="10" id="KW-1185">Reference proteome</keyword>
<keyword evidence="2" id="KW-0547">Nucleotide-binding</keyword>
<dbReference type="InterPro" id="IPR049730">
    <property type="entry name" value="SNF2/RAD54-like_C"/>
</dbReference>
<sequence length="786" mass="88777">MDAKRKLSQEKDLHQNDDKRKKVMTLETQEASGSCVDQNVAHWFSKTEFNGLMDVPIVYLASEENIVKNDHTIGSSLKDVNIGGSSRGSNSGKGLANDLYLDGNELVGVHMRSDKEINTMKDKGKAIFDLNKAIWPKDEPVSNTFEKSGASLKNCEHSWIWKQGLGHTCWICGIIDKDHPLPPGFGSNICKDIKLRVPKDGFLGTGIFPHPLLESIMKPHHYEILNFLCKNLVVENSNGCIIAQIPLSEKTFLMINFIYGYLEKHPNSKPLFVLPKWMLNFWKKDFGELKVNDLVLLDFYSAKAHTRYQQLEVLKQWITNRSIIFLGTKQFSNIVSDNSGTEASDSCREILLNIPSLVVFDRGTDPRNEMMSFLKAVARIKTPRKVLLTGTLYQNNIKEVFNILDVAFPEFLKHNQIGKNISKFLNVEADVDGPSTNLKMPLFDKLEEALLSQDSDHGDKIGYLTELRMLTNKVIYNYKGECLLDLPGLLDFTVVLNPTLSQKSEWETERNSKGKGFKTYSTLSGITLHPLLRAFSNRAKGLPAPNEDEMDEIIKEIDVTDGVKTNFFMGLVKLCDYTNEKILVVSQYVIPLIFLQRLVAKIKGWKDGKETFMIKGDTSLSAREMSINQFNNSNDAKIFFVSIKACNEQIGLTGATRVLMLDIIANPCMARQAIELAYHPGQQNKVYSYRLVAADTSEEDEEIIAAKKEIISGIWFDGKTYPIDGKFCIPTIDGEYSNDYFLGASYMREDIKTIYKRLKAYNDSSKIEETHLSWGNTVSSSDEIAN</sequence>
<reference evidence="10" key="1">
    <citation type="journal article" date="2011" name="Nat. Genet.">
        <title>The Arabidopsis lyrata genome sequence and the basis of rapid genome size change.</title>
        <authorList>
            <person name="Hu T.T."/>
            <person name="Pattyn P."/>
            <person name="Bakker E.G."/>
            <person name="Cao J."/>
            <person name="Cheng J.-F."/>
            <person name="Clark R.M."/>
            <person name="Fahlgren N."/>
            <person name="Fawcett J.A."/>
            <person name="Grimwood J."/>
            <person name="Gundlach H."/>
            <person name="Haberer G."/>
            <person name="Hollister J.D."/>
            <person name="Ossowski S."/>
            <person name="Ottilar R.P."/>
            <person name="Salamov A.A."/>
            <person name="Schneeberger K."/>
            <person name="Spannagl M."/>
            <person name="Wang X."/>
            <person name="Yang L."/>
            <person name="Nasrallah M.E."/>
            <person name="Bergelson J."/>
            <person name="Carrington J.C."/>
            <person name="Gaut B.S."/>
            <person name="Schmutz J."/>
            <person name="Mayer K.F.X."/>
            <person name="Van de Peer Y."/>
            <person name="Grigoriev I.V."/>
            <person name="Nordborg M."/>
            <person name="Weigel D."/>
            <person name="Guo Y.-L."/>
        </authorList>
    </citation>
    <scope>NUCLEOTIDE SEQUENCE [LARGE SCALE GENOMIC DNA]</scope>
    <source>
        <strain evidence="10">cv. MN47</strain>
    </source>
</reference>
<dbReference type="EMBL" id="GL348716">
    <property type="protein sequence ID" value="EFH55076.1"/>
    <property type="molecule type" value="Genomic_DNA"/>
</dbReference>
<dbReference type="Gene3D" id="3.40.50.10810">
    <property type="entry name" value="Tandem AAA-ATPase domain"/>
    <property type="match status" value="1"/>
</dbReference>
<keyword evidence="5" id="KW-0067">ATP-binding</keyword>
<organism evidence="10">
    <name type="scientific">Arabidopsis lyrata subsp. lyrata</name>
    <name type="common">Lyre-leaved rock-cress</name>
    <dbReference type="NCBI Taxonomy" id="81972"/>
    <lineage>
        <taxon>Eukaryota</taxon>
        <taxon>Viridiplantae</taxon>
        <taxon>Streptophyta</taxon>
        <taxon>Embryophyta</taxon>
        <taxon>Tracheophyta</taxon>
        <taxon>Spermatophyta</taxon>
        <taxon>Magnoliopsida</taxon>
        <taxon>eudicotyledons</taxon>
        <taxon>Gunneridae</taxon>
        <taxon>Pentapetalae</taxon>
        <taxon>rosids</taxon>
        <taxon>malvids</taxon>
        <taxon>Brassicales</taxon>
        <taxon>Brassicaceae</taxon>
        <taxon>Camelineae</taxon>
        <taxon>Arabidopsis</taxon>
    </lineage>
</organism>
<evidence type="ECO:0008006" key="11">
    <source>
        <dbReference type="Google" id="ProtNLM"/>
    </source>
</evidence>
<dbReference type="GO" id="GO:0005524">
    <property type="term" value="F:ATP binding"/>
    <property type="evidence" value="ECO:0007669"/>
    <property type="project" value="UniProtKB-KW"/>
</dbReference>
<proteinExistence type="predicted"/>
<dbReference type="InterPro" id="IPR001650">
    <property type="entry name" value="Helicase_C-like"/>
</dbReference>
<dbReference type="Pfam" id="PF00271">
    <property type="entry name" value="Helicase_C"/>
    <property type="match status" value="1"/>
</dbReference>
<dbReference type="Gramene" id="fgenesh1_pg.C_scaffold_4000439">
    <property type="protein sequence ID" value="fgenesh1_pg.C_scaffold_4000439"/>
    <property type="gene ID" value="fgenesh1_pg.C_scaffold_4000439"/>
</dbReference>
<dbReference type="GO" id="GO:0005634">
    <property type="term" value="C:nucleus"/>
    <property type="evidence" value="ECO:0007669"/>
    <property type="project" value="UniProtKB-SubCell"/>
</dbReference>
<dbReference type="CDD" id="cd18793">
    <property type="entry name" value="SF2_C_SNF"/>
    <property type="match status" value="1"/>
</dbReference>
<dbReference type="eggNOG" id="KOG1016">
    <property type="taxonomic scope" value="Eukaryota"/>
</dbReference>
<dbReference type="SUPFAM" id="SSF52540">
    <property type="entry name" value="P-loop containing nucleoside triphosphate hydrolases"/>
    <property type="match status" value="2"/>
</dbReference>
<dbReference type="InterPro" id="IPR038718">
    <property type="entry name" value="SNF2-like_sf"/>
</dbReference>
<feature type="domain" description="SNF2 N-terminal" evidence="7">
    <location>
        <begin position="234"/>
        <end position="416"/>
    </location>
</feature>
<dbReference type="GO" id="GO:0004386">
    <property type="term" value="F:helicase activity"/>
    <property type="evidence" value="ECO:0007669"/>
    <property type="project" value="UniProtKB-KW"/>
</dbReference>
<dbReference type="PANTHER" id="PTHR45821">
    <property type="entry name" value="SNF2 DOMAIN-CONTAINING PROTEIN CLASSY 2-RELATED"/>
    <property type="match status" value="1"/>
</dbReference>
<dbReference type="eggNOG" id="KOG0390">
    <property type="taxonomic scope" value="Eukaryota"/>
</dbReference>